<dbReference type="AlphaFoldDB" id="D9R0F1"/>
<dbReference type="RefSeq" id="WP_013274437.1">
    <property type="nucleotide sequence ID" value="NC_014376.1"/>
</dbReference>
<proteinExistence type="predicted"/>
<dbReference type="KEGG" id="csh:Closa_3869"/>
<evidence type="ECO:0000313" key="4">
    <source>
        <dbReference type="Proteomes" id="UP000001662"/>
    </source>
</evidence>
<sequence length="189" mass="20556">MKKKTKIILTASMLTIFSLTVTAYHWQPPIPPNQPDSRPVSALTESIRDNTPPAENKAVVADESPIISTQNTSHDSTLTETNFEPPTTADSKGILTESSPQRDNPTPTHAPSKNTITTKTCEPQMGDTRIVNGQKQSYFLGFGWVDDMGENEVIYCEGMYENGNKIGSMGGGTFVDGDGDINKMIGIMD</sequence>
<feature type="signal peptide" evidence="2">
    <location>
        <begin position="1"/>
        <end position="23"/>
    </location>
</feature>
<feature type="region of interest" description="Disordered" evidence="1">
    <location>
        <begin position="30"/>
        <end position="120"/>
    </location>
</feature>
<evidence type="ECO:0000256" key="1">
    <source>
        <dbReference type="SAM" id="MobiDB-lite"/>
    </source>
</evidence>
<keyword evidence="4" id="KW-1185">Reference proteome</keyword>
<dbReference type="eggNOG" id="ENOG5033P4U">
    <property type="taxonomic scope" value="Bacteria"/>
</dbReference>
<dbReference type="InterPro" id="IPR046680">
    <property type="entry name" value="DUF6550"/>
</dbReference>
<dbReference type="EMBL" id="CP002109">
    <property type="protein sequence ID" value="ADL06384.1"/>
    <property type="molecule type" value="Genomic_DNA"/>
</dbReference>
<dbReference type="Pfam" id="PF20187">
    <property type="entry name" value="DUF6550"/>
    <property type="match status" value="1"/>
</dbReference>
<evidence type="ECO:0000313" key="3">
    <source>
        <dbReference type="EMBL" id="ADL06384.1"/>
    </source>
</evidence>
<name>D9R0F1_LACSW</name>
<protein>
    <submittedName>
        <fullName evidence="3">Uncharacterized protein</fullName>
    </submittedName>
</protein>
<accession>D9R0F1</accession>
<organism evidence="3 4">
    <name type="scientific">Lacrimispora saccharolytica (strain ATCC 35040 / DSM 2544 / NRCC 2533 / WM1)</name>
    <name type="common">Clostridium saccharolyticum</name>
    <dbReference type="NCBI Taxonomy" id="610130"/>
    <lineage>
        <taxon>Bacteria</taxon>
        <taxon>Bacillati</taxon>
        <taxon>Bacillota</taxon>
        <taxon>Clostridia</taxon>
        <taxon>Lachnospirales</taxon>
        <taxon>Lachnospiraceae</taxon>
        <taxon>Lacrimispora</taxon>
    </lineage>
</organism>
<keyword evidence="2" id="KW-0732">Signal</keyword>
<gene>
    <name evidence="3" type="ordered locus">Closa_3869</name>
</gene>
<dbReference type="Proteomes" id="UP000001662">
    <property type="component" value="Chromosome"/>
</dbReference>
<dbReference type="OrthoDB" id="2666372at2"/>
<evidence type="ECO:0000256" key="2">
    <source>
        <dbReference type="SAM" id="SignalP"/>
    </source>
</evidence>
<dbReference type="HOGENOM" id="CLU_1432301_0_0_9"/>
<feature type="compositionally biased region" description="Polar residues" evidence="1">
    <location>
        <begin position="66"/>
        <end position="120"/>
    </location>
</feature>
<reference evidence="3" key="1">
    <citation type="submission" date="2010-07" db="EMBL/GenBank/DDBJ databases">
        <title>Complete sequence of Clostridium saccharolyticum WM1.</title>
        <authorList>
            <consortium name="US DOE Joint Genome Institute"/>
            <person name="Lucas S."/>
            <person name="Copeland A."/>
            <person name="Lapidus A."/>
            <person name="Cheng J.-F."/>
            <person name="Bruce D."/>
            <person name="Goodwin L."/>
            <person name="Pitluck S."/>
            <person name="Chertkov O."/>
            <person name="Detter J.C."/>
            <person name="Han C."/>
            <person name="Tapia R."/>
            <person name="Land M."/>
            <person name="Hauser L."/>
            <person name="Chang Y.-J."/>
            <person name="Jeffries C."/>
            <person name="Kyrpides N."/>
            <person name="Ivanova N."/>
            <person name="Mikhailova N."/>
            <person name="Mouttaki H."/>
            <person name="Lin L."/>
            <person name="Zhou J."/>
            <person name="Hemme C.L."/>
            <person name="Woyke T."/>
        </authorList>
    </citation>
    <scope>NUCLEOTIDE SEQUENCE [LARGE SCALE GENOMIC DNA]</scope>
    <source>
        <strain evidence="3">WM1</strain>
    </source>
</reference>
<dbReference type="PaxDb" id="610130-Closa_3869"/>
<feature type="chain" id="PRO_5003127309" evidence="2">
    <location>
        <begin position="24"/>
        <end position="189"/>
    </location>
</feature>
<dbReference type="STRING" id="610130.Closa_3869"/>